<evidence type="ECO:0000256" key="1">
    <source>
        <dbReference type="ARBA" id="ARBA00004752"/>
    </source>
</evidence>
<gene>
    <name evidence="12" type="ORF">SAMN02910343_00613</name>
</gene>
<dbReference type="InterPro" id="IPR005490">
    <property type="entry name" value="LD_TPept_cat_dom"/>
</dbReference>
<keyword evidence="3" id="KW-0328">Glycosyltransferase</keyword>
<keyword evidence="7 9" id="KW-0573">Peptidoglycan synthesis</keyword>
<keyword evidence="10" id="KW-0732">Signal</keyword>
<evidence type="ECO:0000313" key="12">
    <source>
        <dbReference type="EMBL" id="SDA45001.1"/>
    </source>
</evidence>
<organism evidence="12 13">
    <name type="scientific">Allisonella histaminiformans</name>
    <dbReference type="NCBI Taxonomy" id="209880"/>
    <lineage>
        <taxon>Bacteria</taxon>
        <taxon>Bacillati</taxon>
        <taxon>Bacillota</taxon>
        <taxon>Negativicutes</taxon>
        <taxon>Veillonellales</taxon>
        <taxon>Veillonellaceae</taxon>
        <taxon>Allisonella</taxon>
    </lineage>
</organism>
<dbReference type="OrthoDB" id="9787225at2"/>
<keyword evidence="6 9" id="KW-0133">Cell shape</keyword>
<evidence type="ECO:0000256" key="8">
    <source>
        <dbReference type="ARBA" id="ARBA00023316"/>
    </source>
</evidence>
<keyword evidence="8 9" id="KW-0961">Cell wall biogenesis/degradation</keyword>
<evidence type="ECO:0000313" key="13">
    <source>
        <dbReference type="Proteomes" id="UP000199689"/>
    </source>
</evidence>
<dbReference type="RefSeq" id="WP_159427824.1">
    <property type="nucleotide sequence ID" value="NZ_FMXA01000007.1"/>
</dbReference>
<feature type="active site" description="Nucleophile" evidence="9">
    <location>
        <position position="176"/>
    </location>
</feature>
<name>A0A1G5VGF5_9FIRM</name>
<keyword evidence="4" id="KW-0808">Transferase</keyword>
<dbReference type="PANTHER" id="PTHR30582:SF24">
    <property type="entry name" value="L,D-TRANSPEPTIDASE ERFK_SRFK-RELATED"/>
    <property type="match status" value="1"/>
</dbReference>
<evidence type="ECO:0000256" key="2">
    <source>
        <dbReference type="ARBA" id="ARBA00005992"/>
    </source>
</evidence>
<evidence type="ECO:0000256" key="6">
    <source>
        <dbReference type="ARBA" id="ARBA00022960"/>
    </source>
</evidence>
<dbReference type="InterPro" id="IPR038063">
    <property type="entry name" value="Transpep_catalytic_dom"/>
</dbReference>
<dbReference type="SUPFAM" id="SSF141523">
    <property type="entry name" value="L,D-transpeptidase catalytic domain-like"/>
    <property type="match status" value="1"/>
</dbReference>
<dbReference type="CDD" id="cd16913">
    <property type="entry name" value="YkuD_like"/>
    <property type="match status" value="1"/>
</dbReference>
<feature type="chain" id="PRO_5038513991" evidence="10">
    <location>
        <begin position="26"/>
        <end position="358"/>
    </location>
</feature>
<protein>
    <submittedName>
        <fullName evidence="12">Lipoprotein-anchoring transpeptidase ErfK/SrfK</fullName>
    </submittedName>
</protein>
<evidence type="ECO:0000256" key="9">
    <source>
        <dbReference type="PROSITE-ProRule" id="PRU01373"/>
    </source>
</evidence>
<dbReference type="EMBL" id="FMXA01000007">
    <property type="protein sequence ID" value="SDA45001.1"/>
    <property type="molecule type" value="Genomic_DNA"/>
</dbReference>
<dbReference type="Gene3D" id="2.40.440.10">
    <property type="entry name" value="L,D-transpeptidase catalytic domain-like"/>
    <property type="match status" value="1"/>
</dbReference>
<feature type="domain" description="L,D-TPase catalytic" evidence="11">
    <location>
        <begin position="76"/>
        <end position="200"/>
    </location>
</feature>
<evidence type="ECO:0000259" key="11">
    <source>
        <dbReference type="PROSITE" id="PS52029"/>
    </source>
</evidence>
<dbReference type="PANTHER" id="PTHR30582">
    <property type="entry name" value="L,D-TRANSPEPTIDASE"/>
    <property type="match status" value="1"/>
</dbReference>
<proteinExistence type="inferred from homology"/>
<reference evidence="12 13" key="1">
    <citation type="submission" date="2016-10" db="EMBL/GenBank/DDBJ databases">
        <authorList>
            <person name="de Groot N.N."/>
        </authorList>
    </citation>
    <scope>NUCLEOTIDE SEQUENCE [LARGE SCALE GENOMIC DNA]</scope>
    <source>
        <strain evidence="12 13">DSM 15230</strain>
    </source>
</reference>
<keyword evidence="13" id="KW-1185">Reference proteome</keyword>
<dbReference type="Pfam" id="PF03734">
    <property type="entry name" value="YkuD"/>
    <property type="match status" value="1"/>
</dbReference>
<dbReference type="PROSITE" id="PS52029">
    <property type="entry name" value="LD_TPASE"/>
    <property type="match status" value="1"/>
</dbReference>
<dbReference type="UniPathway" id="UPA00219"/>
<dbReference type="GeneID" id="87755650"/>
<dbReference type="STRING" id="209880.SAMN02910343_00613"/>
<dbReference type="InterPro" id="IPR050979">
    <property type="entry name" value="LD-transpeptidase"/>
</dbReference>
<evidence type="ECO:0000256" key="4">
    <source>
        <dbReference type="ARBA" id="ARBA00022679"/>
    </source>
</evidence>
<dbReference type="GO" id="GO:0071972">
    <property type="term" value="F:peptidoglycan L,D-transpeptidase activity"/>
    <property type="evidence" value="ECO:0007669"/>
    <property type="project" value="TreeGrafter"/>
</dbReference>
<comment type="pathway">
    <text evidence="1 9">Cell wall biogenesis; peptidoglycan biosynthesis.</text>
</comment>
<evidence type="ECO:0000256" key="7">
    <source>
        <dbReference type="ARBA" id="ARBA00022984"/>
    </source>
</evidence>
<comment type="similarity">
    <text evidence="2">Belongs to the YkuD family.</text>
</comment>
<evidence type="ECO:0000256" key="10">
    <source>
        <dbReference type="SAM" id="SignalP"/>
    </source>
</evidence>
<dbReference type="GO" id="GO:0018104">
    <property type="term" value="P:peptidoglycan-protein cross-linking"/>
    <property type="evidence" value="ECO:0007669"/>
    <property type="project" value="TreeGrafter"/>
</dbReference>
<feature type="active site" description="Proton donor/acceptor" evidence="9">
    <location>
        <position position="160"/>
    </location>
</feature>
<dbReference type="GO" id="GO:0071555">
    <property type="term" value="P:cell wall organization"/>
    <property type="evidence" value="ECO:0007669"/>
    <property type="project" value="UniProtKB-UniRule"/>
</dbReference>
<dbReference type="AlphaFoldDB" id="A0A1G5VGF5"/>
<evidence type="ECO:0000256" key="3">
    <source>
        <dbReference type="ARBA" id="ARBA00022676"/>
    </source>
</evidence>
<sequence length="358" mass="40363">MMYRKLAIALFILAVCGTGSQQINAAADDYTRPEQNMASQWVKSRPEFMGNPAFVIEDENKKADEKPQESSDTSQQHILINTAARQLTLFQGVRRIKTYPVACGKAQPDMMTPSGHFKIIEKEVNPSWTDPQNPKHVVPAGPNNPLGQRWMRIGGNYGIHGTNAPNSIGHYASHGCVRMHEKDVEDLFSRVKMHTPVDIVYDRVVIQRDDDHTISYYVYPDGYKRQSLDTAYVKKVLHGYGVDTFADEKSIAEKIRKSDGQQTYVGKVYDIILDGKKLDKRAIRKDGITYLPVDSLSSALRMEIDFKPEEMLLQSPYGQAPAISKSGELYIKDTDASGLFKVHGELTSDYKYRLTAEH</sequence>
<feature type="signal peptide" evidence="10">
    <location>
        <begin position="1"/>
        <end position="25"/>
    </location>
</feature>
<keyword evidence="5" id="KW-0378">Hydrolase</keyword>
<accession>A0A1G5VGF5</accession>
<dbReference type="GO" id="GO:0005576">
    <property type="term" value="C:extracellular region"/>
    <property type="evidence" value="ECO:0007669"/>
    <property type="project" value="TreeGrafter"/>
</dbReference>
<dbReference type="Proteomes" id="UP000199689">
    <property type="component" value="Unassembled WGS sequence"/>
</dbReference>
<keyword evidence="12" id="KW-0449">Lipoprotein</keyword>
<dbReference type="GO" id="GO:0008360">
    <property type="term" value="P:regulation of cell shape"/>
    <property type="evidence" value="ECO:0007669"/>
    <property type="project" value="UniProtKB-UniRule"/>
</dbReference>
<dbReference type="GO" id="GO:0016757">
    <property type="term" value="F:glycosyltransferase activity"/>
    <property type="evidence" value="ECO:0007669"/>
    <property type="project" value="UniProtKB-KW"/>
</dbReference>
<evidence type="ECO:0000256" key="5">
    <source>
        <dbReference type="ARBA" id="ARBA00022801"/>
    </source>
</evidence>